<dbReference type="Proteomes" id="UP000177905">
    <property type="component" value="Unassembled WGS sequence"/>
</dbReference>
<proteinExistence type="predicted"/>
<evidence type="ECO:0000313" key="3">
    <source>
        <dbReference type="Proteomes" id="UP000177905"/>
    </source>
</evidence>
<keyword evidence="1" id="KW-0812">Transmembrane</keyword>
<comment type="caution">
    <text evidence="2">The sequence shown here is derived from an EMBL/GenBank/DDBJ whole genome shotgun (WGS) entry which is preliminary data.</text>
</comment>
<keyword evidence="1" id="KW-0472">Membrane</keyword>
<protein>
    <submittedName>
        <fullName evidence="2">Uncharacterized protein</fullName>
    </submittedName>
</protein>
<feature type="transmembrane region" description="Helical" evidence="1">
    <location>
        <begin position="81"/>
        <end position="97"/>
    </location>
</feature>
<evidence type="ECO:0000256" key="1">
    <source>
        <dbReference type="SAM" id="Phobius"/>
    </source>
</evidence>
<sequence>MMTMQIPPLKTRLLAGAIRHTPLSDTKLATKIATRNSYLSTAYSWNATLRKDPSVGMSVSLQRYNLALHFLEAMKTKEGKGPRVLAGLILVGIYKFYNNIDWFDKKMFGFIFLTSATVYLFFEVASIITKNRIAELDFNLKQMKNE</sequence>
<name>A0A1F4S6A8_UNCSA</name>
<feature type="transmembrane region" description="Helical" evidence="1">
    <location>
        <begin position="109"/>
        <end position="128"/>
    </location>
</feature>
<gene>
    <name evidence="2" type="ORF">A2290_06985</name>
</gene>
<organism evidence="2 3">
    <name type="scientific">candidate division WOR-1 bacterium RIFOXYB2_FULL_36_35</name>
    <dbReference type="NCBI Taxonomy" id="1802578"/>
    <lineage>
        <taxon>Bacteria</taxon>
        <taxon>Bacillati</taxon>
        <taxon>Saganbacteria</taxon>
    </lineage>
</organism>
<keyword evidence="1" id="KW-1133">Transmembrane helix</keyword>
<reference evidence="2 3" key="1">
    <citation type="journal article" date="2016" name="Nat. Commun.">
        <title>Thousands of microbial genomes shed light on interconnected biogeochemical processes in an aquifer system.</title>
        <authorList>
            <person name="Anantharaman K."/>
            <person name="Brown C.T."/>
            <person name="Hug L.A."/>
            <person name="Sharon I."/>
            <person name="Castelle C.J."/>
            <person name="Probst A.J."/>
            <person name="Thomas B.C."/>
            <person name="Singh A."/>
            <person name="Wilkins M.J."/>
            <person name="Karaoz U."/>
            <person name="Brodie E.L."/>
            <person name="Williams K.H."/>
            <person name="Hubbard S.S."/>
            <person name="Banfield J.F."/>
        </authorList>
    </citation>
    <scope>NUCLEOTIDE SEQUENCE [LARGE SCALE GENOMIC DNA]</scope>
</reference>
<dbReference type="EMBL" id="MEUA01000016">
    <property type="protein sequence ID" value="OGC15975.1"/>
    <property type="molecule type" value="Genomic_DNA"/>
</dbReference>
<accession>A0A1F4S6A8</accession>
<dbReference type="AlphaFoldDB" id="A0A1F4S6A8"/>
<evidence type="ECO:0000313" key="2">
    <source>
        <dbReference type="EMBL" id="OGC15975.1"/>
    </source>
</evidence>